<gene>
    <name evidence="1" type="ORF">A6E15_12960</name>
</gene>
<dbReference type="EMBL" id="LWLN01000001">
    <property type="protein sequence ID" value="OLZ41836.1"/>
    <property type="molecule type" value="Genomic_DNA"/>
</dbReference>
<comment type="caution">
    <text evidence="1">The sequence shown here is derived from an EMBL/GenBank/DDBJ whole genome shotgun (WGS) entry which is preliminary data.</text>
</comment>
<protein>
    <submittedName>
        <fullName evidence="1">Uncharacterized protein</fullName>
    </submittedName>
</protein>
<accession>A0A1S8AZ18</accession>
<name>A0A1S8AZ18_9EURY</name>
<evidence type="ECO:0000313" key="1">
    <source>
        <dbReference type="EMBL" id="OLZ41836.1"/>
    </source>
</evidence>
<evidence type="ECO:0000313" key="2">
    <source>
        <dbReference type="Proteomes" id="UP000189370"/>
    </source>
</evidence>
<organism evidence="1 2">
    <name type="scientific">Natrinema saccharevitans</name>
    <dbReference type="NCBI Taxonomy" id="301967"/>
    <lineage>
        <taxon>Archaea</taxon>
        <taxon>Methanobacteriati</taxon>
        <taxon>Methanobacteriota</taxon>
        <taxon>Stenosarchaea group</taxon>
        <taxon>Halobacteria</taxon>
        <taxon>Halobacteriales</taxon>
        <taxon>Natrialbaceae</taxon>
        <taxon>Natrinema</taxon>
    </lineage>
</organism>
<reference evidence="2" key="1">
    <citation type="submission" date="2016-04" db="EMBL/GenBank/DDBJ databases">
        <authorList>
            <person name="Chen S.-C."/>
            <person name="Lai M.-C."/>
        </authorList>
    </citation>
    <scope>NUCLEOTIDE SEQUENCE [LARGE SCALE GENOMIC DNA]</scope>
    <source>
        <strain evidence="2">AB14</strain>
    </source>
</reference>
<proteinExistence type="predicted"/>
<dbReference type="Proteomes" id="UP000189370">
    <property type="component" value="Unassembled WGS sequence"/>
</dbReference>
<dbReference type="AlphaFoldDB" id="A0A1S8AZ18"/>
<keyword evidence="2" id="KW-1185">Reference proteome</keyword>
<sequence>MLSGFDPYPSNWTHRLLVRKTDATDRSYNARLIEAENAVLEWAVEHGTALRVLVWEDELATRAPGALEALRTDFRRVSDERRTWAPNLGTEFHRSLEGDGRTAMVPFSISSEPERTWRLYDVKQILVVDDDEWRYHSTPDEAHVRNANLRGLDATTKAELRESVRSLTETCLLARSDLHSWAVGERRYELRAGTTCVELVIDDSTRSRAYDLEAIAAIEFDETDLTAVVTWSTPDGAASTRLRRRLDRLLGRHRPSELRFPDAETMAAVRESLNRISTACEYDVRLRSRR</sequence>